<keyword evidence="6 7" id="KW-0119">Carbohydrate metabolism</keyword>
<dbReference type="GO" id="GO:0005737">
    <property type="term" value="C:cytoplasm"/>
    <property type="evidence" value="ECO:0007669"/>
    <property type="project" value="TreeGrafter"/>
</dbReference>
<dbReference type="CDD" id="cd07781">
    <property type="entry name" value="ASKHA_NBD_FGGY_L-RBK"/>
    <property type="match status" value="1"/>
</dbReference>
<comment type="catalytic activity">
    <reaction evidence="7 9">
        <text>L-ribulose + ATP = L-ribulose 5-phosphate + ADP + H(+)</text>
        <dbReference type="Rhea" id="RHEA:22072"/>
        <dbReference type="ChEBI" id="CHEBI:15378"/>
        <dbReference type="ChEBI" id="CHEBI:16880"/>
        <dbReference type="ChEBI" id="CHEBI:30616"/>
        <dbReference type="ChEBI" id="CHEBI:58226"/>
        <dbReference type="ChEBI" id="CHEBI:456216"/>
        <dbReference type="EC" id="2.7.1.16"/>
    </reaction>
</comment>
<evidence type="ECO:0000313" key="12">
    <source>
        <dbReference type="EMBL" id="MBF4435642.1"/>
    </source>
</evidence>
<dbReference type="PANTHER" id="PTHR43435">
    <property type="entry name" value="RIBULOKINASE"/>
    <property type="match status" value="1"/>
</dbReference>
<dbReference type="Proteomes" id="UP000786185">
    <property type="component" value="Unassembled WGS sequence"/>
</dbReference>
<dbReference type="PIRSF" id="PIRSF000538">
    <property type="entry name" value="GlpK"/>
    <property type="match status" value="1"/>
</dbReference>
<dbReference type="GO" id="GO:0005524">
    <property type="term" value="F:ATP binding"/>
    <property type="evidence" value="ECO:0007669"/>
    <property type="project" value="UniProtKB-UniRule"/>
</dbReference>
<dbReference type="GO" id="GO:0019569">
    <property type="term" value="P:L-arabinose catabolic process to D-xylulose 5-phosphate"/>
    <property type="evidence" value="ECO:0007669"/>
    <property type="project" value="UniProtKB-UniRule"/>
</dbReference>
<dbReference type="InterPro" id="IPR018485">
    <property type="entry name" value="FGGY_C"/>
</dbReference>
<evidence type="ECO:0000259" key="11">
    <source>
        <dbReference type="Pfam" id="PF02782"/>
    </source>
</evidence>
<evidence type="ECO:0000256" key="5">
    <source>
        <dbReference type="ARBA" id="ARBA00022935"/>
    </source>
</evidence>
<evidence type="ECO:0000256" key="6">
    <source>
        <dbReference type="ARBA" id="ARBA00023277"/>
    </source>
</evidence>
<sequence>MTMNNLNIDSPYVIGLDFGSDSVRALLVNARNGEEVASGVANYPRWAKGQYSDSNQSQFRHHPLDYIESLTVAVRETLAQVSTEIAQSVVGIGVDSTGSTPAPINKEGNVLALLPEFEHNPNAMFILWKDHTSVTKAERINELAHSHTFPDYTKYIGGLYSSEWFWAKAAWVAEQDAGLVPYIYSWVELCDWVPALLAGCQHPTNLRRGICAAGHKAMWHESWGGLPSQDFLSAISPTLDGMRDRMFTEVYTSDQLAGHLSAEWAQRLGLPEGIAIAIGAFDCHMGAVGAGAGEHDLVKVIGTSTCDILMVDAQSIGDRTIHGICGQVTGSAMPDLMALEAGQSAFGDIYAWYKRVMLWPIAQLAKQNPQLGIDLDAVEALLIPQLTAEAQSKRLQLETPLALDWHNGRRTPYANQRLKGAITGLNLGSSAPDIFASLVESTAHGAKSIVDCFVEQGVEVKRVIAIGGISQKSPFVMQTCANVIGREIAVVASEQCCALGAAIFAAVAAGVYSDAEQAQTQMASPICDVYYPDADTKGMSEWRYHAYRQLGQQIEQFSEFLLAQECTDEC</sequence>
<dbReference type="NCBIfam" id="NF003154">
    <property type="entry name" value="PRK04123.1"/>
    <property type="match status" value="1"/>
</dbReference>
<keyword evidence="1 7" id="KW-0808">Transferase</keyword>
<evidence type="ECO:0000256" key="3">
    <source>
        <dbReference type="ARBA" id="ARBA00022777"/>
    </source>
</evidence>
<dbReference type="InterPro" id="IPR005929">
    <property type="entry name" value="Ribulokinase"/>
</dbReference>
<evidence type="ECO:0000256" key="2">
    <source>
        <dbReference type="ARBA" id="ARBA00022741"/>
    </source>
</evidence>
<dbReference type="GO" id="GO:0019150">
    <property type="term" value="F:D-ribulokinase activity"/>
    <property type="evidence" value="ECO:0007669"/>
    <property type="project" value="TreeGrafter"/>
</dbReference>
<evidence type="ECO:0000259" key="10">
    <source>
        <dbReference type="Pfam" id="PF00370"/>
    </source>
</evidence>
<evidence type="ECO:0000256" key="7">
    <source>
        <dbReference type="HAMAP-Rule" id="MF_00520"/>
    </source>
</evidence>
<name>A0AAW4BF65_VIBAN</name>
<feature type="domain" description="Carbohydrate kinase FGGY C-terminal" evidence="11">
    <location>
        <begin position="298"/>
        <end position="509"/>
    </location>
</feature>
<dbReference type="InterPro" id="IPR043129">
    <property type="entry name" value="ATPase_NBD"/>
</dbReference>
<keyword evidence="3 7" id="KW-0418">Kinase</keyword>
<dbReference type="GO" id="GO:0008741">
    <property type="term" value="F:ribulokinase activity"/>
    <property type="evidence" value="ECO:0007669"/>
    <property type="project" value="UniProtKB-UniRule"/>
</dbReference>
<proteinExistence type="inferred from homology"/>
<evidence type="ECO:0000256" key="8">
    <source>
        <dbReference type="NCBIfam" id="TIGR01234"/>
    </source>
</evidence>
<protein>
    <recommendedName>
        <fullName evidence="7 8">Ribulokinase</fullName>
        <ecNumber evidence="7 8">2.7.1.16</ecNumber>
    </recommendedName>
</protein>
<keyword evidence="4 7" id="KW-0067">ATP-binding</keyword>
<dbReference type="Pfam" id="PF00370">
    <property type="entry name" value="FGGY_N"/>
    <property type="match status" value="1"/>
</dbReference>
<dbReference type="Pfam" id="PF02782">
    <property type="entry name" value="FGGY_C"/>
    <property type="match status" value="1"/>
</dbReference>
<comment type="caution">
    <text evidence="12">The sequence shown here is derived from an EMBL/GenBank/DDBJ whole genome shotgun (WGS) entry which is preliminary data.</text>
</comment>
<evidence type="ECO:0000256" key="4">
    <source>
        <dbReference type="ARBA" id="ARBA00022840"/>
    </source>
</evidence>
<organism evidence="12 13">
    <name type="scientific">Vibrio anguillarum</name>
    <name type="common">Listonella anguillarum</name>
    <dbReference type="NCBI Taxonomy" id="55601"/>
    <lineage>
        <taxon>Bacteria</taxon>
        <taxon>Pseudomonadati</taxon>
        <taxon>Pseudomonadota</taxon>
        <taxon>Gammaproteobacteria</taxon>
        <taxon>Vibrionales</taxon>
        <taxon>Vibrionaceae</taxon>
        <taxon>Vibrio</taxon>
    </lineage>
</organism>
<dbReference type="SUPFAM" id="SSF53067">
    <property type="entry name" value="Actin-like ATPase domain"/>
    <property type="match status" value="2"/>
</dbReference>
<accession>A0AAW4BF65</accession>
<dbReference type="Gene3D" id="3.30.420.40">
    <property type="match status" value="1"/>
</dbReference>
<gene>
    <name evidence="7" type="primary">araB</name>
    <name evidence="12" type="ORF">ERJ77_14160</name>
</gene>
<dbReference type="HAMAP" id="MF_00520">
    <property type="entry name" value="Ribulokinase"/>
    <property type="match status" value="1"/>
</dbReference>
<dbReference type="EC" id="2.7.1.16" evidence="7 8"/>
<comment type="similarity">
    <text evidence="7 9">Belongs to the ribulokinase family.</text>
</comment>
<evidence type="ECO:0000256" key="1">
    <source>
        <dbReference type="ARBA" id="ARBA00022679"/>
    </source>
</evidence>
<dbReference type="EMBL" id="SCLC01000010">
    <property type="protein sequence ID" value="MBF4435642.1"/>
    <property type="molecule type" value="Genomic_DNA"/>
</dbReference>
<comment type="pathway">
    <text evidence="7 9">Carbohydrate degradation; L-arabinose degradation via L-ribulose; D-xylulose 5-phosphate from L-arabinose (bacterial route): step 2/3.</text>
</comment>
<dbReference type="Gene3D" id="1.20.58.2240">
    <property type="match status" value="1"/>
</dbReference>
<dbReference type="NCBIfam" id="TIGR01234">
    <property type="entry name" value="L-ribulokinase"/>
    <property type="match status" value="1"/>
</dbReference>
<evidence type="ECO:0000313" key="13">
    <source>
        <dbReference type="Proteomes" id="UP000786185"/>
    </source>
</evidence>
<comment type="catalytic activity">
    <reaction evidence="7">
        <text>D-ribulose + ATP = D-ribulose 5-phosphate + ADP + H(+)</text>
        <dbReference type="Rhea" id="RHEA:17601"/>
        <dbReference type="ChEBI" id="CHEBI:15378"/>
        <dbReference type="ChEBI" id="CHEBI:17173"/>
        <dbReference type="ChEBI" id="CHEBI:30616"/>
        <dbReference type="ChEBI" id="CHEBI:58121"/>
        <dbReference type="ChEBI" id="CHEBI:456216"/>
        <dbReference type="EC" id="2.7.1.16"/>
    </reaction>
</comment>
<reference evidence="12" key="1">
    <citation type="journal article" date="2021" name="PeerJ">
        <title>Analysis of 44 Vibrio anguillarum genomes reveals high genetic diversity.</title>
        <authorList>
            <person name="Hansen M.J."/>
            <person name="Dalsgaard I."/>
        </authorList>
    </citation>
    <scope>NUCLEOTIDE SEQUENCE</scope>
    <source>
        <strain evidence="12">850617-1/1</strain>
    </source>
</reference>
<dbReference type="InterPro" id="IPR000577">
    <property type="entry name" value="Carb_kinase_FGGY"/>
</dbReference>
<keyword evidence="2 7" id="KW-0547">Nucleotide-binding</keyword>
<dbReference type="PANTHER" id="PTHR43435:SF4">
    <property type="entry name" value="FGGY CARBOHYDRATE KINASE DOMAIN-CONTAINING PROTEIN"/>
    <property type="match status" value="1"/>
</dbReference>
<feature type="domain" description="Carbohydrate kinase FGGY N-terminal" evidence="10">
    <location>
        <begin position="12"/>
        <end position="289"/>
    </location>
</feature>
<dbReference type="InterPro" id="IPR018484">
    <property type="entry name" value="FGGY_N"/>
</dbReference>
<keyword evidence="5 7" id="KW-0054">Arabinose catabolism</keyword>
<dbReference type="AlphaFoldDB" id="A0AAW4BF65"/>
<evidence type="ECO:0000256" key="9">
    <source>
        <dbReference type="RuleBase" id="RU003455"/>
    </source>
</evidence>